<evidence type="ECO:0000256" key="1">
    <source>
        <dbReference type="ARBA" id="ARBA00006987"/>
    </source>
</evidence>
<dbReference type="Proteomes" id="UP000265619">
    <property type="component" value="Unassembled WGS sequence"/>
</dbReference>
<accession>A0A9X8D3N8</accession>
<feature type="signal peptide" evidence="2">
    <location>
        <begin position="1"/>
        <end position="25"/>
    </location>
</feature>
<comment type="similarity">
    <text evidence="1">Belongs to the UPF0065 (bug) family.</text>
</comment>
<dbReference type="Gene3D" id="3.40.190.10">
    <property type="entry name" value="Periplasmic binding protein-like II"/>
    <property type="match status" value="1"/>
</dbReference>
<name>A0A9X8D3N8_9BURK</name>
<evidence type="ECO:0000313" key="4">
    <source>
        <dbReference type="Proteomes" id="UP000265619"/>
    </source>
</evidence>
<organism evidence="3 4">
    <name type="scientific">Acidovorax cavernicola</name>
    <dbReference type="NCBI Taxonomy" id="1675792"/>
    <lineage>
        <taxon>Bacteria</taxon>
        <taxon>Pseudomonadati</taxon>
        <taxon>Pseudomonadota</taxon>
        <taxon>Betaproteobacteria</taxon>
        <taxon>Burkholderiales</taxon>
        <taxon>Comamonadaceae</taxon>
        <taxon>Acidovorax</taxon>
    </lineage>
</organism>
<dbReference type="InterPro" id="IPR005064">
    <property type="entry name" value="BUG"/>
</dbReference>
<dbReference type="RefSeq" id="WP_119555134.1">
    <property type="nucleotide sequence ID" value="NZ_QXMN01000021.1"/>
</dbReference>
<protein>
    <submittedName>
        <fullName evidence="3">Tripartite tricarboxylate transporter substrate binding protein</fullName>
    </submittedName>
</protein>
<dbReference type="Gene3D" id="3.40.190.150">
    <property type="entry name" value="Bordetella uptake gene, domain 1"/>
    <property type="match status" value="1"/>
</dbReference>
<dbReference type="PANTHER" id="PTHR42928">
    <property type="entry name" value="TRICARBOXYLATE-BINDING PROTEIN"/>
    <property type="match status" value="1"/>
</dbReference>
<keyword evidence="4" id="KW-1185">Reference proteome</keyword>
<proteinExistence type="inferred from homology"/>
<gene>
    <name evidence="3" type="ORF">D3H34_17265</name>
</gene>
<evidence type="ECO:0000256" key="2">
    <source>
        <dbReference type="SAM" id="SignalP"/>
    </source>
</evidence>
<dbReference type="OrthoDB" id="8628146at2"/>
<dbReference type="Pfam" id="PF03401">
    <property type="entry name" value="TctC"/>
    <property type="match status" value="1"/>
</dbReference>
<dbReference type="CDD" id="cd07012">
    <property type="entry name" value="PBP2_Bug_TTT"/>
    <property type="match status" value="1"/>
</dbReference>
<dbReference type="SUPFAM" id="SSF53850">
    <property type="entry name" value="Periplasmic binding protein-like II"/>
    <property type="match status" value="1"/>
</dbReference>
<evidence type="ECO:0000313" key="3">
    <source>
        <dbReference type="EMBL" id="RIX78128.1"/>
    </source>
</evidence>
<comment type="caution">
    <text evidence="3">The sequence shown here is derived from an EMBL/GenBank/DDBJ whole genome shotgun (WGS) entry which is preliminary data.</text>
</comment>
<keyword evidence="2" id="KW-0732">Signal</keyword>
<reference evidence="3 4" key="1">
    <citation type="submission" date="2018-09" db="EMBL/GenBank/DDBJ databases">
        <title>Acidovorax cavernicola nov. sp. isolated from Gruta de las Maravillas (Aracena, Spain).</title>
        <authorList>
            <person name="Jurado V."/>
            <person name="Gutierrez-Patricio S."/>
            <person name="Gonzalez-Pimentel J.L."/>
            <person name="Miller A.Z."/>
            <person name="Laiz L."/>
            <person name="Saiz-Jimenez C."/>
        </authorList>
    </citation>
    <scope>NUCLEOTIDE SEQUENCE [LARGE SCALE GENOMIC DNA]</scope>
    <source>
        <strain evidence="3 4">1011MAR4D40.2</strain>
    </source>
</reference>
<feature type="chain" id="PRO_5040732986" evidence="2">
    <location>
        <begin position="26"/>
        <end position="322"/>
    </location>
</feature>
<dbReference type="AlphaFoldDB" id="A0A9X8D3N8"/>
<dbReference type="InterPro" id="IPR042100">
    <property type="entry name" value="Bug_dom1"/>
</dbReference>
<sequence length="322" mass="34513">MQRRHCLAWLAGLPFAAGAAGTVHAQDKDKPIQIIVPFGPGGSGDISARMLAEFLTRKTGRAVVVDNRPGGNGIIGVEAVRNAPADGSVLLLATTSTHLANPSLFRKLPYDPGKDFRLVGSFGPGSTYMLVRPDAPYKTLQEFVAAAKKAPGSINYGHFNATSKVTGALFAHEAGIELAAIPYKQVSQAMSELIAGQIQVVFTDTVAGDAFVSSGQLRALAVHSDARLKRYPALPLIAETYPKFTIRGGFLGIAVPAATPVDMQQKLNTWINEAVTTDPIRSRLEGFAFAPARVSLAELATFERQEREKWKGYVDIAKLEVQ</sequence>
<dbReference type="EMBL" id="QXMN01000021">
    <property type="protein sequence ID" value="RIX78128.1"/>
    <property type="molecule type" value="Genomic_DNA"/>
</dbReference>
<dbReference type="PIRSF" id="PIRSF017082">
    <property type="entry name" value="YflP"/>
    <property type="match status" value="1"/>
</dbReference>
<dbReference type="PANTHER" id="PTHR42928:SF5">
    <property type="entry name" value="BLR1237 PROTEIN"/>
    <property type="match status" value="1"/>
</dbReference>